<evidence type="ECO:0000256" key="3">
    <source>
        <dbReference type="ARBA" id="ARBA00022692"/>
    </source>
</evidence>
<evidence type="ECO:0000256" key="2">
    <source>
        <dbReference type="ARBA" id="ARBA00022448"/>
    </source>
</evidence>
<feature type="transmembrane region" description="Helical" evidence="6">
    <location>
        <begin position="46"/>
        <end position="67"/>
    </location>
</feature>
<dbReference type="Proteomes" id="UP000826462">
    <property type="component" value="Chromosome 2"/>
</dbReference>
<dbReference type="Gene3D" id="1.20.1250.20">
    <property type="entry name" value="MFS general substrate transporter like domains"/>
    <property type="match status" value="2"/>
</dbReference>
<evidence type="ECO:0000313" key="8">
    <source>
        <dbReference type="EMBL" id="QYD73671.1"/>
    </source>
</evidence>
<feature type="transmembrane region" description="Helical" evidence="6">
    <location>
        <begin position="336"/>
        <end position="356"/>
    </location>
</feature>
<accession>A0ABX8UXH2</accession>
<evidence type="ECO:0000256" key="1">
    <source>
        <dbReference type="ARBA" id="ARBA00004141"/>
    </source>
</evidence>
<reference evidence="8 9" key="1">
    <citation type="submission" date="2021-07" db="EMBL/GenBank/DDBJ databases">
        <title>Paraburkholderia edwinii protects Aspergillus sp. from phenazines by acting as a toxin sponge.</title>
        <authorList>
            <person name="Dahlstrom K.M."/>
            <person name="Newman D.K."/>
        </authorList>
    </citation>
    <scope>NUCLEOTIDE SEQUENCE [LARGE SCALE GENOMIC DNA]</scope>
    <source>
        <strain evidence="8 9">Pe01</strain>
    </source>
</reference>
<dbReference type="CDD" id="cd17319">
    <property type="entry name" value="MFS_ExuT_GudP_like"/>
    <property type="match status" value="1"/>
</dbReference>
<dbReference type="PANTHER" id="PTHR43791:SF36">
    <property type="entry name" value="TRANSPORTER, PUTATIVE (AFU_ORTHOLOGUE AFUA_6G08340)-RELATED"/>
    <property type="match status" value="1"/>
</dbReference>
<dbReference type="EMBL" id="CP080096">
    <property type="protein sequence ID" value="QYD73671.1"/>
    <property type="molecule type" value="Genomic_DNA"/>
</dbReference>
<keyword evidence="9" id="KW-1185">Reference proteome</keyword>
<keyword evidence="5 6" id="KW-0472">Membrane</keyword>
<protein>
    <submittedName>
        <fullName evidence="8">MFS transporter</fullName>
    </submittedName>
</protein>
<keyword evidence="2" id="KW-0813">Transport</keyword>
<gene>
    <name evidence="8" type="ORF">KZJ38_29140</name>
</gene>
<evidence type="ECO:0000259" key="7">
    <source>
        <dbReference type="PROSITE" id="PS50850"/>
    </source>
</evidence>
<comment type="subcellular location">
    <subcellularLocation>
        <location evidence="1">Membrane</location>
        <topology evidence="1">Multi-pass membrane protein</topology>
    </subcellularLocation>
</comment>
<dbReference type="InterPro" id="IPR011701">
    <property type="entry name" value="MFS"/>
</dbReference>
<evidence type="ECO:0000256" key="4">
    <source>
        <dbReference type="ARBA" id="ARBA00022989"/>
    </source>
</evidence>
<evidence type="ECO:0000256" key="6">
    <source>
        <dbReference type="SAM" id="Phobius"/>
    </source>
</evidence>
<feature type="transmembrane region" description="Helical" evidence="6">
    <location>
        <begin position="394"/>
        <end position="419"/>
    </location>
</feature>
<dbReference type="InterPro" id="IPR036259">
    <property type="entry name" value="MFS_trans_sf"/>
</dbReference>
<feature type="transmembrane region" description="Helical" evidence="6">
    <location>
        <begin position="244"/>
        <end position="266"/>
    </location>
</feature>
<evidence type="ECO:0000256" key="5">
    <source>
        <dbReference type="ARBA" id="ARBA00023136"/>
    </source>
</evidence>
<feature type="transmembrane region" description="Helical" evidence="6">
    <location>
        <begin position="363"/>
        <end position="388"/>
    </location>
</feature>
<feature type="transmembrane region" description="Helical" evidence="6">
    <location>
        <begin position="311"/>
        <end position="330"/>
    </location>
</feature>
<organism evidence="8 9">
    <name type="scientific">Paraburkholderia edwinii</name>
    <dbReference type="NCBI Taxonomy" id="2861782"/>
    <lineage>
        <taxon>Bacteria</taxon>
        <taxon>Pseudomonadati</taxon>
        <taxon>Pseudomonadota</taxon>
        <taxon>Betaproteobacteria</taxon>
        <taxon>Burkholderiales</taxon>
        <taxon>Burkholderiaceae</taxon>
        <taxon>Paraburkholderia</taxon>
    </lineage>
</organism>
<sequence>MDHTLEASTISRVYRRLVPLLFVLLIINYMDRVNVGFAALRMNHELGFSASVFGLGAGIFFIGYALFEVPSNIALHRFGARMWISRIMITWGLVSAGLAFVHSQTSFYVLRFLLGVAEAGFIPGVVAYLAYWFPVRYRSRANAGVIMATAVASAIGSPLSGVLMHALDGVHGYSGWRWMLLLEAVPAVILGFFVLFWLTDRPQRATWLRDDQRAWLVNELETEASKLTKTASLPFMKIAVMGRVWSLSLLFVCFLTAFYGVLLWLPQIVKNMGSLTDLQVGFVSALPFCCAAVSMYLVARHSDRVGERRMHIVICMAIGGLALLACAFVSQPLIGLILLCIAAAGIWGCLAVFWTLTGEFLTGAAVAIGIALINTIGQFGGLLGPWLVGIIKDFTGHFGAALIALAVAAFLASLIAFLLPERATVNEESGALSESSALQ</sequence>
<feature type="transmembrane region" description="Helical" evidence="6">
    <location>
        <begin position="145"/>
        <end position="166"/>
    </location>
</feature>
<dbReference type="RefSeq" id="WP_219803526.1">
    <property type="nucleotide sequence ID" value="NZ_CP080096.1"/>
</dbReference>
<dbReference type="SUPFAM" id="SSF103473">
    <property type="entry name" value="MFS general substrate transporter"/>
    <property type="match status" value="1"/>
</dbReference>
<dbReference type="InterPro" id="IPR020846">
    <property type="entry name" value="MFS_dom"/>
</dbReference>
<keyword evidence="4 6" id="KW-1133">Transmembrane helix</keyword>
<feature type="transmembrane region" description="Helical" evidence="6">
    <location>
        <begin position="108"/>
        <end position="133"/>
    </location>
</feature>
<dbReference type="Pfam" id="PF07690">
    <property type="entry name" value="MFS_1"/>
    <property type="match status" value="2"/>
</dbReference>
<feature type="domain" description="Major facilitator superfamily (MFS) profile" evidence="7">
    <location>
        <begin position="17"/>
        <end position="424"/>
    </location>
</feature>
<keyword evidence="3 6" id="KW-0812">Transmembrane</keyword>
<proteinExistence type="predicted"/>
<feature type="transmembrane region" description="Helical" evidence="6">
    <location>
        <begin position="178"/>
        <end position="199"/>
    </location>
</feature>
<evidence type="ECO:0000313" key="9">
    <source>
        <dbReference type="Proteomes" id="UP000826462"/>
    </source>
</evidence>
<dbReference type="PROSITE" id="PS50850">
    <property type="entry name" value="MFS"/>
    <property type="match status" value="1"/>
</dbReference>
<feature type="transmembrane region" description="Helical" evidence="6">
    <location>
        <begin position="278"/>
        <end position="299"/>
    </location>
</feature>
<name>A0ABX8UXH2_9BURK</name>
<feature type="transmembrane region" description="Helical" evidence="6">
    <location>
        <begin position="83"/>
        <end position="102"/>
    </location>
</feature>
<dbReference type="PANTHER" id="PTHR43791">
    <property type="entry name" value="PERMEASE-RELATED"/>
    <property type="match status" value="1"/>
</dbReference>